<dbReference type="Pfam" id="PF01381">
    <property type="entry name" value="HTH_3"/>
    <property type="match status" value="1"/>
</dbReference>
<organism evidence="2 3">
    <name type="scientific">Microbacterium bandirmense</name>
    <dbReference type="NCBI Taxonomy" id="3122050"/>
    <lineage>
        <taxon>Bacteria</taxon>
        <taxon>Bacillati</taxon>
        <taxon>Actinomycetota</taxon>
        <taxon>Actinomycetes</taxon>
        <taxon>Micrococcales</taxon>
        <taxon>Microbacteriaceae</taxon>
        <taxon>Microbacterium</taxon>
    </lineage>
</organism>
<protein>
    <submittedName>
        <fullName evidence="2">Helix-turn-helix transcriptional regulator</fullName>
    </submittedName>
</protein>
<keyword evidence="3" id="KW-1185">Reference proteome</keyword>
<reference evidence="2 3" key="1">
    <citation type="submission" date="2024-02" db="EMBL/GenBank/DDBJ databases">
        <authorList>
            <person name="Saticioglu I.B."/>
        </authorList>
    </citation>
    <scope>NUCLEOTIDE SEQUENCE [LARGE SCALE GENOMIC DNA]</scope>
    <source>
        <strain evidence="2 3">Mu-80</strain>
    </source>
</reference>
<dbReference type="Proteomes" id="UP001371224">
    <property type="component" value="Unassembled WGS sequence"/>
</dbReference>
<dbReference type="RefSeq" id="WP_337332723.1">
    <property type="nucleotide sequence ID" value="NZ_JBBDGM010000010.1"/>
</dbReference>
<sequence length="79" mass="9058">MRSARVTSPETLGRILREARLSNELTQDEVADYMDVNRRYVIELESGKPTLALTRLFEYMRATGVTMYTEISDDAQAKL</sequence>
<dbReference type="EMBL" id="JBBDGM010000010">
    <property type="protein sequence ID" value="MEJ1089062.1"/>
    <property type="molecule type" value="Genomic_DNA"/>
</dbReference>
<feature type="domain" description="HTH cro/C1-type" evidence="1">
    <location>
        <begin position="16"/>
        <end position="71"/>
    </location>
</feature>
<dbReference type="InterPro" id="IPR010982">
    <property type="entry name" value="Lambda_DNA-bd_dom_sf"/>
</dbReference>
<dbReference type="CDD" id="cd00093">
    <property type="entry name" value="HTH_XRE"/>
    <property type="match status" value="1"/>
</dbReference>
<proteinExistence type="predicted"/>
<comment type="caution">
    <text evidence="2">The sequence shown here is derived from an EMBL/GenBank/DDBJ whole genome shotgun (WGS) entry which is preliminary data.</text>
</comment>
<gene>
    <name evidence="2" type="ORF">WDU99_12135</name>
</gene>
<evidence type="ECO:0000313" key="3">
    <source>
        <dbReference type="Proteomes" id="UP001371224"/>
    </source>
</evidence>
<dbReference type="SMART" id="SM00530">
    <property type="entry name" value="HTH_XRE"/>
    <property type="match status" value="1"/>
</dbReference>
<dbReference type="PROSITE" id="PS50943">
    <property type="entry name" value="HTH_CROC1"/>
    <property type="match status" value="1"/>
</dbReference>
<evidence type="ECO:0000313" key="2">
    <source>
        <dbReference type="EMBL" id="MEJ1089062.1"/>
    </source>
</evidence>
<dbReference type="SUPFAM" id="SSF47413">
    <property type="entry name" value="lambda repressor-like DNA-binding domains"/>
    <property type="match status" value="1"/>
</dbReference>
<dbReference type="InterPro" id="IPR001387">
    <property type="entry name" value="Cro/C1-type_HTH"/>
</dbReference>
<evidence type="ECO:0000259" key="1">
    <source>
        <dbReference type="PROSITE" id="PS50943"/>
    </source>
</evidence>
<name>A0ABU8LCK3_9MICO</name>
<dbReference type="Gene3D" id="1.10.260.40">
    <property type="entry name" value="lambda repressor-like DNA-binding domains"/>
    <property type="match status" value="1"/>
</dbReference>
<accession>A0ABU8LCK3</accession>